<dbReference type="PANTHER" id="PTHR46637:SF1">
    <property type="entry name" value="BLL5188 PROTEIN"/>
    <property type="match status" value="1"/>
</dbReference>
<name>D5MEH0_STRHY</name>
<proteinExistence type="predicted"/>
<dbReference type="InterPro" id="IPR052909">
    <property type="entry name" value="Transposase_6_like"/>
</dbReference>
<dbReference type="AlphaFoldDB" id="D5MEH0"/>
<protein>
    <submittedName>
        <fullName evidence="2">Putative transposase</fullName>
    </submittedName>
</protein>
<evidence type="ECO:0000259" key="1">
    <source>
        <dbReference type="Pfam" id="PF13340"/>
    </source>
</evidence>
<dbReference type="EMBL" id="FJ472825">
    <property type="protein sequence ID" value="ACS50136.1"/>
    <property type="molecule type" value="Genomic_DNA"/>
</dbReference>
<reference evidence="2" key="1">
    <citation type="journal article" date="2010" name="Appl. Environ. Microbiol.">
        <title>Identification and analysis of the biosynthetic gene cluster encoding the thiopeptide antibiotic cyclothiazomycin in Streptomyces hygroscopicus 10-22.</title>
        <authorList>
            <person name="Wang J."/>
            <person name="Yu Y."/>
            <person name="Tang K."/>
            <person name="Liu W."/>
            <person name="He X."/>
            <person name="Huang X."/>
            <person name="Deng Z."/>
        </authorList>
    </citation>
    <scope>NUCLEOTIDE SEQUENCE</scope>
    <source>
        <strain evidence="2">10-22</strain>
    </source>
</reference>
<dbReference type="PANTHER" id="PTHR46637">
    <property type="entry name" value="TIS1421-TRANSPOSASE PROTEIN A"/>
    <property type="match status" value="1"/>
</dbReference>
<organism evidence="2">
    <name type="scientific">Streptomyces hygroscopicus</name>
    <dbReference type="NCBI Taxonomy" id="1912"/>
    <lineage>
        <taxon>Bacteria</taxon>
        <taxon>Bacillati</taxon>
        <taxon>Actinomycetota</taxon>
        <taxon>Actinomycetes</taxon>
        <taxon>Kitasatosporales</taxon>
        <taxon>Streptomycetaceae</taxon>
        <taxon>Streptomyces</taxon>
        <taxon>Streptomyces violaceusniger group</taxon>
    </lineage>
</organism>
<gene>
    <name evidence="2" type="primary">cltL</name>
</gene>
<dbReference type="Pfam" id="PF13340">
    <property type="entry name" value="DUF4096"/>
    <property type="match status" value="1"/>
</dbReference>
<dbReference type="InterPro" id="IPR025161">
    <property type="entry name" value="IS402-like_dom"/>
</dbReference>
<accession>D5MEH0</accession>
<sequence length="78" mass="9192">MSNGRCGRRQDHHQVVNGALYRIRTGMQWRDLPDRHAPWKTVDERHRRWSMNRTWEVLLRQVEADSGLTGPPDHIGPP</sequence>
<feature type="domain" description="Insertion element IS402-like" evidence="1">
    <location>
        <begin position="7"/>
        <end position="58"/>
    </location>
</feature>
<evidence type="ECO:0000313" key="2">
    <source>
        <dbReference type="EMBL" id="ACS50136.1"/>
    </source>
</evidence>